<sequence>MENREPEVIRDNETMRRWSKGVRSQEKTIGLVRPSFHRRSRQARALPSSVSDVIVVFNPRNLYDYDGGMKKANGGGGGGGKKTNNGGGGGGGKKTNGGGGGGGKKTNNGGGGGNKINGGGGGGGKKTNGSGGCGGGGKKTNGSGGGGGKVVSCVEESGFRA</sequence>
<protein>
    <submittedName>
        <fullName evidence="2">Uncharacterized protein</fullName>
    </submittedName>
</protein>
<evidence type="ECO:0000256" key="1">
    <source>
        <dbReference type="SAM" id="MobiDB-lite"/>
    </source>
</evidence>
<name>A0A8S9QDQ7_BRACR</name>
<feature type="compositionally biased region" description="Basic and acidic residues" evidence="1">
    <location>
        <begin position="1"/>
        <end position="16"/>
    </location>
</feature>
<feature type="region of interest" description="Disordered" evidence="1">
    <location>
        <begin position="65"/>
        <end position="161"/>
    </location>
</feature>
<dbReference type="AlphaFoldDB" id="A0A8S9QDQ7"/>
<proteinExistence type="predicted"/>
<feature type="compositionally biased region" description="Gly residues" evidence="1">
    <location>
        <begin position="73"/>
        <end position="149"/>
    </location>
</feature>
<reference evidence="2" key="1">
    <citation type="submission" date="2019-12" db="EMBL/GenBank/DDBJ databases">
        <title>Genome sequencing and annotation of Brassica cretica.</title>
        <authorList>
            <person name="Studholme D.J."/>
            <person name="Sarris P."/>
        </authorList>
    </citation>
    <scope>NUCLEOTIDE SEQUENCE</scope>
    <source>
        <strain evidence="2">PFS-109/04</strain>
        <tissue evidence="2">Leaf</tissue>
    </source>
</reference>
<organism evidence="2 3">
    <name type="scientific">Brassica cretica</name>
    <name type="common">Mustard</name>
    <dbReference type="NCBI Taxonomy" id="69181"/>
    <lineage>
        <taxon>Eukaryota</taxon>
        <taxon>Viridiplantae</taxon>
        <taxon>Streptophyta</taxon>
        <taxon>Embryophyta</taxon>
        <taxon>Tracheophyta</taxon>
        <taxon>Spermatophyta</taxon>
        <taxon>Magnoliopsida</taxon>
        <taxon>eudicotyledons</taxon>
        <taxon>Gunneridae</taxon>
        <taxon>Pentapetalae</taxon>
        <taxon>rosids</taxon>
        <taxon>malvids</taxon>
        <taxon>Brassicales</taxon>
        <taxon>Brassicaceae</taxon>
        <taxon>Brassiceae</taxon>
        <taxon>Brassica</taxon>
    </lineage>
</organism>
<feature type="region of interest" description="Disordered" evidence="1">
    <location>
        <begin position="1"/>
        <end position="21"/>
    </location>
</feature>
<evidence type="ECO:0000313" key="3">
    <source>
        <dbReference type="Proteomes" id="UP000712600"/>
    </source>
</evidence>
<gene>
    <name evidence="2" type="ORF">F2Q69_00024746</name>
</gene>
<comment type="caution">
    <text evidence="2">The sequence shown here is derived from an EMBL/GenBank/DDBJ whole genome shotgun (WGS) entry which is preliminary data.</text>
</comment>
<evidence type="ECO:0000313" key="2">
    <source>
        <dbReference type="EMBL" id="KAF3539001.1"/>
    </source>
</evidence>
<dbReference type="Proteomes" id="UP000712600">
    <property type="component" value="Unassembled WGS sequence"/>
</dbReference>
<dbReference type="EMBL" id="QGKX02001290">
    <property type="protein sequence ID" value="KAF3539001.1"/>
    <property type="molecule type" value="Genomic_DNA"/>
</dbReference>
<accession>A0A8S9QDQ7</accession>